<proteinExistence type="predicted"/>
<protein>
    <submittedName>
        <fullName evidence="1">Uncharacterized protein</fullName>
    </submittedName>
</protein>
<evidence type="ECO:0000313" key="2">
    <source>
        <dbReference type="Proteomes" id="UP000784294"/>
    </source>
</evidence>
<keyword evidence="2" id="KW-1185">Reference proteome</keyword>
<gene>
    <name evidence="1" type="ORF">PXEA_LOCUS17335</name>
</gene>
<comment type="caution">
    <text evidence="1">The sequence shown here is derived from an EMBL/GenBank/DDBJ whole genome shotgun (WGS) entry which is preliminary data.</text>
</comment>
<accession>A0A3S5FE94</accession>
<dbReference type="Proteomes" id="UP000784294">
    <property type="component" value="Unassembled WGS sequence"/>
</dbReference>
<organism evidence="1 2">
    <name type="scientific">Protopolystoma xenopodis</name>
    <dbReference type="NCBI Taxonomy" id="117903"/>
    <lineage>
        <taxon>Eukaryota</taxon>
        <taxon>Metazoa</taxon>
        <taxon>Spiralia</taxon>
        <taxon>Lophotrochozoa</taxon>
        <taxon>Platyhelminthes</taxon>
        <taxon>Monogenea</taxon>
        <taxon>Polyopisthocotylea</taxon>
        <taxon>Polystomatidea</taxon>
        <taxon>Polystomatidae</taxon>
        <taxon>Protopolystoma</taxon>
    </lineage>
</organism>
<evidence type="ECO:0000313" key="1">
    <source>
        <dbReference type="EMBL" id="VEL23895.1"/>
    </source>
</evidence>
<name>A0A3S5FE94_9PLAT</name>
<sequence>MDSVDTFKIWLASEDADTLAAALILQSRSALTLNQLFPSQFKSISDCISFLTTAFPTWEKSLASQSELTKIIIDSSSRKDSQRRELNYFLSNSRIFNHKFIAYADASIRLGEIALVSSQLQKYREASRSADGLKKACLVLHPQAFEIIARSYAHSVRFA</sequence>
<reference evidence="1" key="1">
    <citation type="submission" date="2018-11" db="EMBL/GenBank/DDBJ databases">
        <authorList>
            <consortium name="Pathogen Informatics"/>
        </authorList>
    </citation>
    <scope>NUCLEOTIDE SEQUENCE</scope>
</reference>
<dbReference type="EMBL" id="CAAALY010064650">
    <property type="protein sequence ID" value="VEL23895.1"/>
    <property type="molecule type" value="Genomic_DNA"/>
</dbReference>
<dbReference type="AlphaFoldDB" id="A0A3S5FE94"/>